<evidence type="ECO:0000313" key="8">
    <source>
        <dbReference type="Proteomes" id="UP000515163"/>
    </source>
</evidence>
<dbReference type="FunCoup" id="A0A6P8IUR3">
    <property type="interactions" value="446"/>
</dbReference>
<feature type="transmembrane region" description="Helical" evidence="6">
    <location>
        <begin position="178"/>
        <end position="200"/>
    </location>
</feature>
<keyword evidence="3 6" id="KW-1133">Transmembrane helix</keyword>
<proteinExistence type="predicted"/>
<name>A0A6P8IUR3_ACTTE</name>
<feature type="transmembrane region" description="Helical" evidence="6">
    <location>
        <begin position="50"/>
        <end position="72"/>
    </location>
</feature>
<dbReference type="PROSITE" id="PS50922">
    <property type="entry name" value="TLC"/>
    <property type="match status" value="1"/>
</dbReference>
<evidence type="ECO:0000259" key="7">
    <source>
        <dbReference type="PROSITE" id="PS50922"/>
    </source>
</evidence>
<dbReference type="PANTHER" id="PTHR13439:SF4">
    <property type="entry name" value="TLC DOMAIN-CONTAINING PROTEIN"/>
    <property type="match status" value="1"/>
</dbReference>
<dbReference type="GO" id="GO:0005886">
    <property type="term" value="C:plasma membrane"/>
    <property type="evidence" value="ECO:0007669"/>
    <property type="project" value="TreeGrafter"/>
</dbReference>
<dbReference type="InterPro" id="IPR006634">
    <property type="entry name" value="TLC-dom"/>
</dbReference>
<keyword evidence="8" id="KW-1185">Reference proteome</keyword>
<organism evidence="8 9">
    <name type="scientific">Actinia tenebrosa</name>
    <name type="common">Australian red waratah sea anemone</name>
    <dbReference type="NCBI Taxonomy" id="6105"/>
    <lineage>
        <taxon>Eukaryota</taxon>
        <taxon>Metazoa</taxon>
        <taxon>Cnidaria</taxon>
        <taxon>Anthozoa</taxon>
        <taxon>Hexacorallia</taxon>
        <taxon>Actiniaria</taxon>
        <taxon>Actiniidae</taxon>
        <taxon>Actinia</taxon>
    </lineage>
</organism>
<dbReference type="GO" id="GO:0097035">
    <property type="term" value="P:regulation of membrane lipid distribution"/>
    <property type="evidence" value="ECO:0007669"/>
    <property type="project" value="TreeGrafter"/>
</dbReference>
<dbReference type="InParanoid" id="A0A6P8IUR3"/>
<dbReference type="KEGG" id="aten:116305090"/>
<comment type="subcellular location">
    <subcellularLocation>
        <location evidence="1">Membrane</location>
        <topology evidence="1">Multi-pass membrane protein</topology>
    </subcellularLocation>
</comment>
<dbReference type="GO" id="GO:0055091">
    <property type="term" value="P:phospholipid homeostasis"/>
    <property type="evidence" value="ECO:0007669"/>
    <property type="project" value="TreeGrafter"/>
</dbReference>
<feature type="domain" description="TLC" evidence="7">
    <location>
        <begin position="45"/>
        <end position="241"/>
    </location>
</feature>
<dbReference type="AlphaFoldDB" id="A0A6P8IUR3"/>
<evidence type="ECO:0000256" key="5">
    <source>
        <dbReference type="PROSITE-ProRule" id="PRU00205"/>
    </source>
</evidence>
<dbReference type="RefSeq" id="XP_031570784.1">
    <property type="nucleotide sequence ID" value="XM_031714924.1"/>
</dbReference>
<evidence type="ECO:0000256" key="1">
    <source>
        <dbReference type="ARBA" id="ARBA00004141"/>
    </source>
</evidence>
<keyword evidence="2 5" id="KW-0812">Transmembrane</keyword>
<protein>
    <submittedName>
        <fullName evidence="9">TLC domain-containing protein 2-like</fullName>
    </submittedName>
</protein>
<evidence type="ECO:0000256" key="2">
    <source>
        <dbReference type="ARBA" id="ARBA00022692"/>
    </source>
</evidence>
<dbReference type="GO" id="GO:0007009">
    <property type="term" value="P:plasma membrane organization"/>
    <property type="evidence" value="ECO:0007669"/>
    <property type="project" value="TreeGrafter"/>
</dbReference>
<feature type="transmembrane region" description="Helical" evidence="6">
    <location>
        <begin position="212"/>
        <end position="233"/>
    </location>
</feature>
<feature type="transmembrane region" description="Helical" evidence="6">
    <location>
        <begin position="84"/>
        <end position="102"/>
    </location>
</feature>
<feature type="transmembrane region" description="Helical" evidence="6">
    <location>
        <begin position="138"/>
        <end position="157"/>
    </location>
</feature>
<dbReference type="Pfam" id="PF03798">
    <property type="entry name" value="TRAM_LAG1_CLN8"/>
    <property type="match status" value="1"/>
</dbReference>
<accession>A0A6P8IUR3</accession>
<reference evidence="9" key="1">
    <citation type="submission" date="2025-08" db="UniProtKB">
        <authorList>
            <consortium name="RefSeq"/>
        </authorList>
    </citation>
    <scope>IDENTIFICATION</scope>
    <source>
        <tissue evidence="9">Tentacle</tissue>
    </source>
</reference>
<sequence length="247" mass="28235">MMAAITTMQLGGLAIILSFVSMRLLLLIFKSVVRYPSSICEGPPRKQWMYCNISISLVHSFVTAVLSVYSFFDEPAMLSDMIGTWTWISYYLVCFSMGYFIHDFFDLVFNDLKNSGVILIHHVVVVGAFGIAVFSEKYIGFAMCSLLMEINSIFLHVRRLMSFHGFSKTSTIYEINGILLLVTFIMFRFLSSGWMLNYVIKNRHAMPLAHAVYGSLGMGSLIVINILLFLILWNSDFKKRLQIKDDY</sequence>
<feature type="transmembrane region" description="Helical" evidence="6">
    <location>
        <begin position="114"/>
        <end position="132"/>
    </location>
</feature>
<evidence type="ECO:0000256" key="4">
    <source>
        <dbReference type="ARBA" id="ARBA00023136"/>
    </source>
</evidence>
<dbReference type="GeneID" id="116305090"/>
<evidence type="ECO:0000313" key="9">
    <source>
        <dbReference type="RefSeq" id="XP_031570784.1"/>
    </source>
</evidence>
<keyword evidence="4 5" id="KW-0472">Membrane</keyword>
<gene>
    <name evidence="9" type="primary">LOC116305090</name>
</gene>
<evidence type="ECO:0000256" key="3">
    <source>
        <dbReference type="ARBA" id="ARBA00022989"/>
    </source>
</evidence>
<evidence type="ECO:0000256" key="6">
    <source>
        <dbReference type="SAM" id="Phobius"/>
    </source>
</evidence>
<dbReference type="InterPro" id="IPR050846">
    <property type="entry name" value="TLCD"/>
</dbReference>
<dbReference type="GO" id="GO:0071709">
    <property type="term" value="P:membrane assembly"/>
    <property type="evidence" value="ECO:0007669"/>
    <property type="project" value="TreeGrafter"/>
</dbReference>
<dbReference type="OrthoDB" id="10266980at2759"/>
<feature type="transmembrane region" description="Helical" evidence="6">
    <location>
        <begin position="6"/>
        <end position="29"/>
    </location>
</feature>
<dbReference type="SMART" id="SM00724">
    <property type="entry name" value="TLC"/>
    <property type="match status" value="1"/>
</dbReference>
<dbReference type="Proteomes" id="UP000515163">
    <property type="component" value="Unplaced"/>
</dbReference>
<dbReference type="PANTHER" id="PTHR13439">
    <property type="entry name" value="CT120 PROTEIN"/>
    <property type="match status" value="1"/>
</dbReference>